<dbReference type="InterPro" id="IPR004097">
    <property type="entry name" value="DHHA2"/>
</dbReference>
<evidence type="ECO:0000256" key="3">
    <source>
        <dbReference type="ARBA" id="ARBA00022801"/>
    </source>
</evidence>
<dbReference type="Pfam" id="PF01368">
    <property type="entry name" value="DHH"/>
    <property type="match status" value="1"/>
</dbReference>
<dbReference type="SMART" id="SM01131">
    <property type="entry name" value="DHHA2"/>
    <property type="match status" value="1"/>
</dbReference>
<dbReference type="EMBL" id="SWFS01000078">
    <property type="protein sequence ID" value="KAA8916847.1"/>
    <property type="molecule type" value="Genomic_DNA"/>
</dbReference>
<dbReference type="Gene3D" id="3.10.310.20">
    <property type="entry name" value="DHHA2 domain"/>
    <property type="match status" value="1"/>
</dbReference>
<feature type="domain" description="DHHA2" evidence="5">
    <location>
        <begin position="228"/>
        <end position="377"/>
    </location>
</feature>
<dbReference type="VEuPathDB" id="FungiDB:TRICI_000966"/>
<keyword evidence="7" id="KW-1185">Reference proteome</keyword>
<comment type="caution">
    <text evidence="6">The sequence shown here is derived from an EMBL/GenBank/DDBJ whole genome shotgun (WGS) entry which is preliminary data.</text>
</comment>
<sequence>MLANFIRSIPSTVKRLGPKSRALFVTGNESADLDSCASSILTAYFYHQSLNEATTNALRPDAVIPLLNIPRQDINLRPELLYLLSQLGVNASNLFCLDDLTTLISDGTVVKSNCHAFLVDFNRLTGTLADLIDDRVVGILDHHDDEGYYKSANPRIVQKTGSCSSLVVNYWNNQLSGLSMDDQGLLQLACAPLLVDTANLTSKVEKPDLESFEILKQSSKDFPYNAFFQTVQSHKKNLEGMSGRDILRKDYKQWDNEGSSTKMRLGISSVQQSLDWLVNEHTQFDKDILNSADERSVDVYVVMTSFIKDDKFSRELIIYPIATSSKPLIEKFLAGAKEKFQLEPKQSPFNNSDVMVFNQLDTKSSRKQVGPSLRQTLHGVQLSNI</sequence>
<reference evidence="6" key="1">
    <citation type="journal article" date="2019" name="G3 (Bethesda)">
        <title>Genome Assemblies of Two Rare Opportunistic Yeast Pathogens: Diutina rugosa (syn. Candida rugosa) and Trichomonascus ciferrii (syn. Candida ciferrii).</title>
        <authorList>
            <person name="Mixao V."/>
            <person name="Saus E."/>
            <person name="Hansen A.P."/>
            <person name="Lass-Florl C."/>
            <person name="Gabaldon T."/>
        </authorList>
    </citation>
    <scope>NUCLEOTIDE SEQUENCE</scope>
    <source>
        <strain evidence="6">CBS 4856</strain>
    </source>
</reference>
<evidence type="ECO:0000256" key="1">
    <source>
        <dbReference type="ARBA" id="ARBA00001936"/>
    </source>
</evidence>
<dbReference type="GO" id="GO:0046872">
    <property type="term" value="F:metal ion binding"/>
    <property type="evidence" value="ECO:0007669"/>
    <property type="project" value="UniProtKB-KW"/>
</dbReference>
<evidence type="ECO:0000256" key="4">
    <source>
        <dbReference type="ARBA" id="ARBA00023211"/>
    </source>
</evidence>
<evidence type="ECO:0000313" key="7">
    <source>
        <dbReference type="Proteomes" id="UP000761534"/>
    </source>
</evidence>
<proteinExistence type="predicted"/>
<evidence type="ECO:0000313" key="6">
    <source>
        <dbReference type="EMBL" id="KAA8916847.1"/>
    </source>
</evidence>
<dbReference type="SUPFAM" id="SSF64182">
    <property type="entry name" value="DHH phosphoesterases"/>
    <property type="match status" value="1"/>
</dbReference>
<keyword evidence="3" id="KW-0378">Hydrolase</keyword>
<dbReference type="InterPro" id="IPR038222">
    <property type="entry name" value="DHHA2_dom_sf"/>
</dbReference>
<comment type="cofactor">
    <cofactor evidence="1">
        <name>Mn(2+)</name>
        <dbReference type="ChEBI" id="CHEBI:29035"/>
    </cofactor>
</comment>
<dbReference type="OrthoDB" id="374045at2759"/>
<evidence type="ECO:0000259" key="5">
    <source>
        <dbReference type="SMART" id="SM01131"/>
    </source>
</evidence>
<accession>A0A642VB62</accession>
<dbReference type="GO" id="GO:0005737">
    <property type="term" value="C:cytoplasm"/>
    <property type="evidence" value="ECO:0007669"/>
    <property type="project" value="InterPro"/>
</dbReference>
<dbReference type="Gene3D" id="3.90.1640.10">
    <property type="entry name" value="inorganic pyrophosphatase (n-terminal core)"/>
    <property type="match status" value="1"/>
</dbReference>
<dbReference type="PANTHER" id="PTHR12112:SF39">
    <property type="entry name" value="EG:152A3.5 PROTEIN (FBGN0003116_PN PROTEIN)"/>
    <property type="match status" value="1"/>
</dbReference>
<dbReference type="AlphaFoldDB" id="A0A642VB62"/>
<dbReference type="GO" id="GO:0004309">
    <property type="term" value="F:exopolyphosphatase activity"/>
    <property type="evidence" value="ECO:0007669"/>
    <property type="project" value="TreeGrafter"/>
</dbReference>
<gene>
    <name evidence="6" type="ORF">TRICI_000966</name>
</gene>
<keyword evidence="2" id="KW-0479">Metal-binding</keyword>
<dbReference type="InterPro" id="IPR001667">
    <property type="entry name" value="DDH_dom"/>
</dbReference>
<dbReference type="Pfam" id="PF02833">
    <property type="entry name" value="DHHA2"/>
    <property type="match status" value="1"/>
</dbReference>
<keyword evidence="4" id="KW-0464">Manganese</keyword>
<dbReference type="InterPro" id="IPR038763">
    <property type="entry name" value="DHH_sf"/>
</dbReference>
<evidence type="ECO:0000256" key="2">
    <source>
        <dbReference type="ARBA" id="ARBA00022723"/>
    </source>
</evidence>
<dbReference type="Proteomes" id="UP000761534">
    <property type="component" value="Unassembled WGS sequence"/>
</dbReference>
<protein>
    <recommendedName>
        <fullName evidence="5">DHHA2 domain-containing protein</fullName>
    </recommendedName>
</protein>
<dbReference type="PANTHER" id="PTHR12112">
    <property type="entry name" value="BNIP - RELATED"/>
    <property type="match status" value="1"/>
</dbReference>
<organism evidence="6 7">
    <name type="scientific">Trichomonascus ciferrii</name>
    <dbReference type="NCBI Taxonomy" id="44093"/>
    <lineage>
        <taxon>Eukaryota</taxon>
        <taxon>Fungi</taxon>
        <taxon>Dikarya</taxon>
        <taxon>Ascomycota</taxon>
        <taxon>Saccharomycotina</taxon>
        <taxon>Dipodascomycetes</taxon>
        <taxon>Dipodascales</taxon>
        <taxon>Trichomonascaceae</taxon>
        <taxon>Trichomonascus</taxon>
        <taxon>Trichomonascus ciferrii complex</taxon>
    </lineage>
</organism>
<name>A0A642VB62_9ASCO</name>